<accession>A0ABX0YIV3</accession>
<dbReference type="Gene3D" id="2.60.120.200">
    <property type="match status" value="1"/>
</dbReference>
<evidence type="ECO:0000313" key="2">
    <source>
        <dbReference type="EMBL" id="NJP01938.1"/>
    </source>
</evidence>
<dbReference type="EMBL" id="JAAVJI010000007">
    <property type="protein sequence ID" value="NJP01938.1"/>
    <property type="molecule type" value="Genomic_DNA"/>
</dbReference>
<dbReference type="GO" id="GO:0016829">
    <property type="term" value="F:lyase activity"/>
    <property type="evidence" value="ECO:0007669"/>
    <property type="project" value="UniProtKB-KW"/>
</dbReference>
<comment type="caution">
    <text evidence="2">The sequence shown here is derived from an EMBL/GenBank/DDBJ whole genome shotgun (WGS) entry which is preliminary data.</text>
</comment>
<reference evidence="2 3" key="1">
    <citation type="submission" date="2020-03" db="EMBL/GenBank/DDBJ databases">
        <authorList>
            <person name="Wang L."/>
            <person name="He N."/>
            <person name="Li Y."/>
            <person name="Fang Y."/>
            <person name="Zhang F."/>
        </authorList>
    </citation>
    <scope>NUCLEOTIDE SEQUENCE [LARGE SCALE GENOMIC DNA]</scope>
    <source>
        <strain evidence="3">hsmgli-8</strain>
    </source>
</reference>
<gene>
    <name evidence="2" type="ORF">HBH25_13885</name>
</gene>
<dbReference type="Pfam" id="PF08787">
    <property type="entry name" value="Alginate_lyase2"/>
    <property type="match status" value="1"/>
</dbReference>
<proteinExistence type="predicted"/>
<dbReference type="RefSeq" id="WP_168084504.1">
    <property type="nucleotide sequence ID" value="NZ_JAAVJI010000007.1"/>
</dbReference>
<keyword evidence="2" id="KW-0456">Lyase</keyword>
<dbReference type="SUPFAM" id="SSF49899">
    <property type="entry name" value="Concanavalin A-like lectins/glucanases"/>
    <property type="match status" value="1"/>
</dbReference>
<protein>
    <submittedName>
        <fullName evidence="2">Polysaccharide lyase family 7 protein</fullName>
    </submittedName>
</protein>
<dbReference type="InterPro" id="IPR013320">
    <property type="entry name" value="ConA-like_dom_sf"/>
</dbReference>
<sequence>MIDLSVWDLILPIGTPAQEVAAKQLSTFTNPYFQNNGSGLVLWAPVTGAQSGSSHFPRSEMREVNKSGSQRNWKYNSGTNEISGKVAVNQVPSEGKVVVAQIHAKDAESPLLKLQYRYAKGVGNVDITWRKKPGDDKSPIIYTLKNVPLGQPFTYDIKMINTGEVTAIINGVATQVTLDNKWQPYSFFFKAGNYTLDHTGYATEGGRVTYYELKTKH</sequence>
<name>A0ABX0YIV3_9PSED</name>
<evidence type="ECO:0000259" key="1">
    <source>
        <dbReference type="Pfam" id="PF08787"/>
    </source>
</evidence>
<keyword evidence="3" id="KW-1185">Reference proteome</keyword>
<evidence type="ECO:0000313" key="3">
    <source>
        <dbReference type="Proteomes" id="UP000746535"/>
    </source>
</evidence>
<dbReference type="InterPro" id="IPR014895">
    <property type="entry name" value="Alginate_lyase_2"/>
</dbReference>
<feature type="domain" description="Alginate lyase 2" evidence="1">
    <location>
        <begin position="2"/>
        <end position="217"/>
    </location>
</feature>
<organism evidence="2 3">
    <name type="scientific">Pseudomonas quercus</name>
    <dbReference type="NCBI Taxonomy" id="2722792"/>
    <lineage>
        <taxon>Bacteria</taxon>
        <taxon>Pseudomonadati</taxon>
        <taxon>Pseudomonadota</taxon>
        <taxon>Gammaproteobacteria</taxon>
        <taxon>Pseudomonadales</taxon>
        <taxon>Pseudomonadaceae</taxon>
        <taxon>Pseudomonas</taxon>
    </lineage>
</organism>
<dbReference type="Proteomes" id="UP000746535">
    <property type="component" value="Unassembled WGS sequence"/>
</dbReference>